<dbReference type="PANTHER" id="PTHR47478">
    <property type="match status" value="1"/>
</dbReference>
<evidence type="ECO:0008006" key="3">
    <source>
        <dbReference type="Google" id="ProtNLM"/>
    </source>
</evidence>
<dbReference type="PANTHER" id="PTHR47478:SF1">
    <property type="entry name" value="PYRIMIDINE 5'-NUCLEOTIDASE YJJG"/>
    <property type="match status" value="1"/>
</dbReference>
<dbReference type="InterPro" id="IPR041492">
    <property type="entry name" value="HAD_2"/>
</dbReference>
<dbReference type="InterPro" id="IPR052550">
    <property type="entry name" value="Pyrimidine_5'-ntase_YjjG"/>
</dbReference>
<dbReference type="RefSeq" id="WP_077365365.1">
    <property type="nucleotide sequence ID" value="NZ_MQMF01000005.1"/>
</dbReference>
<dbReference type="Pfam" id="PF13419">
    <property type="entry name" value="HAD_2"/>
    <property type="match status" value="1"/>
</dbReference>
<organism evidence="1 2">
    <name type="scientific">Fictibacillus arsenicus</name>
    <dbReference type="NCBI Taxonomy" id="255247"/>
    <lineage>
        <taxon>Bacteria</taxon>
        <taxon>Bacillati</taxon>
        <taxon>Bacillota</taxon>
        <taxon>Bacilli</taxon>
        <taxon>Bacillales</taxon>
        <taxon>Fictibacillaceae</taxon>
        <taxon>Fictibacillus</taxon>
    </lineage>
</organism>
<evidence type="ECO:0000313" key="1">
    <source>
        <dbReference type="EMBL" id="OOE09888.1"/>
    </source>
</evidence>
<dbReference type="OrthoDB" id="25198at2"/>
<dbReference type="Proteomes" id="UP000188597">
    <property type="component" value="Unassembled WGS sequence"/>
</dbReference>
<gene>
    <name evidence="1" type="ORF">UN64_17835</name>
</gene>
<comment type="caution">
    <text evidence="1">The sequence shown here is derived from an EMBL/GenBank/DDBJ whole genome shotgun (WGS) entry which is preliminary data.</text>
</comment>
<sequence length="242" mass="28204">MNVSNSKAFFFDLDNTLFDYEASFKQASLFAFKSIFYPVLKKPINAEKWFDAYKIYCDMYWPAYEDKTLTREQYQRKRLVSSLRSLNIQSIDINQIDYFRKLCEDKIPSFVIPYPWVKEIIESLYKRGFAAGIISNGGSELQRKKLSMLGISFSENNIFISSELSFGKPSLEIFKYVKSRTHAANFYYVGDSFSFDIHPAVTAGWTGIWWNPSKQMLAQTNPYIFNCCSANELRSVFKKCIE</sequence>
<dbReference type="InterPro" id="IPR006439">
    <property type="entry name" value="HAD-SF_hydro_IA"/>
</dbReference>
<dbReference type="SFLD" id="SFLDS00003">
    <property type="entry name" value="Haloacid_Dehalogenase"/>
    <property type="match status" value="1"/>
</dbReference>
<protein>
    <recommendedName>
        <fullName evidence="3">HAD family hydrolase</fullName>
    </recommendedName>
</protein>
<reference evidence="1 2" key="1">
    <citation type="submission" date="2016-11" db="EMBL/GenBank/DDBJ databases">
        <authorList>
            <person name="Jaros S."/>
            <person name="Januszkiewicz K."/>
            <person name="Wedrychowicz H."/>
        </authorList>
    </citation>
    <scope>NUCLEOTIDE SEQUENCE [LARGE SCALE GENOMIC DNA]</scope>
    <source>
        <strain evidence="1 2">Con a/3</strain>
    </source>
</reference>
<dbReference type="AlphaFoldDB" id="A0A1V3G401"/>
<dbReference type="EMBL" id="MQMF01000005">
    <property type="protein sequence ID" value="OOE09888.1"/>
    <property type="molecule type" value="Genomic_DNA"/>
</dbReference>
<dbReference type="SFLD" id="SFLDG01129">
    <property type="entry name" value="C1.5:_HAD__Beta-PGM__Phosphata"/>
    <property type="match status" value="1"/>
</dbReference>
<dbReference type="SUPFAM" id="SSF56784">
    <property type="entry name" value="HAD-like"/>
    <property type="match status" value="1"/>
</dbReference>
<dbReference type="InterPro" id="IPR023214">
    <property type="entry name" value="HAD_sf"/>
</dbReference>
<evidence type="ECO:0000313" key="2">
    <source>
        <dbReference type="Proteomes" id="UP000188597"/>
    </source>
</evidence>
<proteinExistence type="predicted"/>
<dbReference type="Gene3D" id="3.40.50.1000">
    <property type="entry name" value="HAD superfamily/HAD-like"/>
    <property type="match status" value="1"/>
</dbReference>
<dbReference type="InterPro" id="IPR023198">
    <property type="entry name" value="PGP-like_dom2"/>
</dbReference>
<dbReference type="InterPro" id="IPR036412">
    <property type="entry name" value="HAD-like_sf"/>
</dbReference>
<dbReference type="NCBIfam" id="TIGR01549">
    <property type="entry name" value="HAD-SF-IA-v1"/>
    <property type="match status" value="1"/>
</dbReference>
<accession>A0A1V3G401</accession>
<dbReference type="Gene3D" id="1.10.150.240">
    <property type="entry name" value="Putative phosphatase, domain 2"/>
    <property type="match status" value="1"/>
</dbReference>
<name>A0A1V3G401_9BACL</name>